<sequence length="29" mass="3717">MRLGATREGMRSLSSFYRWQRLLHERHWR</sequence>
<name>A0A1Y1BVH2_9BURK</name>
<reference evidence="1 2" key="1">
    <citation type="journal article" date="2017" name="Genome Announc.">
        <title>Complete Genome Sequence of Burkholderia stabilis FERMP-21014.</title>
        <authorList>
            <person name="Konishi K."/>
            <person name="Kumagai T."/>
            <person name="Sakasegawa S."/>
            <person name="Tamura T."/>
        </authorList>
    </citation>
    <scope>NUCLEOTIDE SEQUENCE [LARGE SCALE GENOMIC DNA]</scope>
    <source>
        <strain evidence="1 2">FERMP-21014</strain>
    </source>
</reference>
<dbReference type="AlphaFoldDB" id="A0A1Y1BVH2"/>
<evidence type="ECO:0000313" key="1">
    <source>
        <dbReference type="EMBL" id="BAX63994.1"/>
    </source>
</evidence>
<dbReference type="Proteomes" id="UP000218432">
    <property type="component" value="Chromosome 3"/>
</dbReference>
<proteinExistence type="predicted"/>
<protein>
    <submittedName>
        <fullName evidence="1">Uncharacterized protein</fullName>
    </submittedName>
</protein>
<dbReference type="EMBL" id="AP018113">
    <property type="protein sequence ID" value="BAX63994.1"/>
    <property type="molecule type" value="Genomic_DNA"/>
</dbReference>
<gene>
    <name evidence="1" type="ORF">BSFP_068670</name>
</gene>
<evidence type="ECO:0000313" key="2">
    <source>
        <dbReference type="Proteomes" id="UP000218432"/>
    </source>
</evidence>
<accession>A0A1Y1BVH2</accession>
<organism evidence="1 2">
    <name type="scientific">Burkholderia stabilis</name>
    <dbReference type="NCBI Taxonomy" id="95485"/>
    <lineage>
        <taxon>Bacteria</taxon>
        <taxon>Pseudomonadati</taxon>
        <taxon>Pseudomonadota</taxon>
        <taxon>Betaproteobacteria</taxon>
        <taxon>Burkholderiales</taxon>
        <taxon>Burkholderiaceae</taxon>
        <taxon>Burkholderia</taxon>
        <taxon>Burkholderia cepacia complex</taxon>
    </lineage>
</organism>